<evidence type="ECO:0000313" key="5">
    <source>
        <dbReference type="EMBL" id="MDI3419267.1"/>
    </source>
</evidence>
<reference evidence="5 6" key="1">
    <citation type="submission" date="2023-05" db="EMBL/GenBank/DDBJ databases">
        <title>Draft genome sequence of Streptomyces sp. B-S-A12 isolated from a cave soil in Thailand.</title>
        <authorList>
            <person name="Chamroensaksri N."/>
            <person name="Muangham S."/>
        </authorList>
    </citation>
    <scope>NUCLEOTIDE SEQUENCE [LARGE SCALE GENOMIC DNA]</scope>
    <source>
        <strain evidence="5 6">B-S-A12</strain>
    </source>
</reference>
<dbReference type="InterPro" id="IPR050107">
    <property type="entry name" value="ABC_carbohydrate_import_ATPase"/>
</dbReference>
<name>A0ABT6SUH4_9ACTN</name>
<dbReference type="Gene3D" id="3.40.50.300">
    <property type="entry name" value="P-loop containing nucleotide triphosphate hydrolases"/>
    <property type="match status" value="1"/>
</dbReference>
<evidence type="ECO:0000259" key="4">
    <source>
        <dbReference type="PROSITE" id="PS50893"/>
    </source>
</evidence>
<dbReference type="InterPro" id="IPR003439">
    <property type="entry name" value="ABC_transporter-like_ATP-bd"/>
</dbReference>
<keyword evidence="6" id="KW-1185">Reference proteome</keyword>
<dbReference type="PANTHER" id="PTHR43790">
    <property type="entry name" value="CARBOHYDRATE TRANSPORT ATP-BINDING PROTEIN MG119-RELATED"/>
    <property type="match status" value="1"/>
</dbReference>
<dbReference type="Pfam" id="PF00005">
    <property type="entry name" value="ABC_tran"/>
    <property type="match status" value="1"/>
</dbReference>
<comment type="caution">
    <text evidence="5">The sequence shown here is derived from an EMBL/GenBank/DDBJ whole genome shotgun (WGS) entry which is preliminary data.</text>
</comment>
<keyword evidence="2 5" id="KW-0067">ATP-binding</keyword>
<dbReference type="InterPro" id="IPR017871">
    <property type="entry name" value="ABC_transporter-like_CS"/>
</dbReference>
<dbReference type="GO" id="GO:0005524">
    <property type="term" value="F:ATP binding"/>
    <property type="evidence" value="ECO:0007669"/>
    <property type="project" value="UniProtKB-KW"/>
</dbReference>
<dbReference type="EMBL" id="JASCIS010000010">
    <property type="protein sequence ID" value="MDI3419267.1"/>
    <property type="molecule type" value="Genomic_DNA"/>
</dbReference>
<evidence type="ECO:0000256" key="3">
    <source>
        <dbReference type="SAM" id="MobiDB-lite"/>
    </source>
</evidence>
<evidence type="ECO:0000256" key="2">
    <source>
        <dbReference type="ARBA" id="ARBA00022840"/>
    </source>
</evidence>
<sequence length="279" mass="29198">MIHVSATPVLALRGVSKRFGAVQALTNVHLEIHAGEVVALVGDNGAGKSTLVKTISGVHPIDDGALVWEGRPVRVNRPQDAQNLGVATVYQDLALCDNLDVVANLFLGSELKHGPVLDEIGMEKRAKELLDTLSIRIPSVRIPVAALSGGQRQVVAIARALVGDPKVVILDEPTAALGVEQTAQVLDLVERLRERGHAVILISHNMADVQAVADRVAVLRLGRNNGVFDVAGTSHEEIIAAITGATDNAVTRRNARTSNGGGEAEAGGADGTFTKGDAK</sequence>
<dbReference type="SMART" id="SM00382">
    <property type="entry name" value="AAA"/>
    <property type="match status" value="1"/>
</dbReference>
<accession>A0ABT6SUH4</accession>
<keyword evidence="1" id="KW-0547">Nucleotide-binding</keyword>
<evidence type="ECO:0000313" key="6">
    <source>
        <dbReference type="Proteomes" id="UP001237105"/>
    </source>
</evidence>
<dbReference type="PROSITE" id="PS00211">
    <property type="entry name" value="ABC_TRANSPORTER_1"/>
    <property type="match status" value="1"/>
</dbReference>
<feature type="compositionally biased region" description="Gly residues" evidence="3">
    <location>
        <begin position="259"/>
        <end position="270"/>
    </location>
</feature>
<dbReference type="Proteomes" id="UP001237105">
    <property type="component" value="Unassembled WGS sequence"/>
</dbReference>
<gene>
    <name evidence="5" type="ORF">QIT00_11990</name>
</gene>
<organism evidence="5 6">
    <name type="scientific">Streptomyces luteolus</name>
    <dbReference type="NCBI Taxonomy" id="3043615"/>
    <lineage>
        <taxon>Bacteria</taxon>
        <taxon>Bacillati</taxon>
        <taxon>Actinomycetota</taxon>
        <taxon>Actinomycetes</taxon>
        <taxon>Kitasatosporales</taxon>
        <taxon>Streptomycetaceae</taxon>
        <taxon>Streptomyces</taxon>
    </lineage>
</organism>
<dbReference type="RefSeq" id="WP_282535181.1">
    <property type="nucleotide sequence ID" value="NZ_JASCIS010000010.1"/>
</dbReference>
<dbReference type="SUPFAM" id="SSF52540">
    <property type="entry name" value="P-loop containing nucleoside triphosphate hydrolases"/>
    <property type="match status" value="1"/>
</dbReference>
<dbReference type="InterPro" id="IPR027417">
    <property type="entry name" value="P-loop_NTPase"/>
</dbReference>
<protein>
    <submittedName>
        <fullName evidence="5">ATP-binding cassette domain-containing protein</fullName>
    </submittedName>
</protein>
<evidence type="ECO:0000256" key="1">
    <source>
        <dbReference type="ARBA" id="ARBA00022741"/>
    </source>
</evidence>
<dbReference type="PROSITE" id="PS50893">
    <property type="entry name" value="ABC_TRANSPORTER_2"/>
    <property type="match status" value="1"/>
</dbReference>
<dbReference type="CDD" id="cd03216">
    <property type="entry name" value="ABC_Carb_Monos_I"/>
    <property type="match status" value="1"/>
</dbReference>
<feature type="domain" description="ABC transporter" evidence="4">
    <location>
        <begin position="10"/>
        <end position="246"/>
    </location>
</feature>
<proteinExistence type="predicted"/>
<dbReference type="InterPro" id="IPR003593">
    <property type="entry name" value="AAA+_ATPase"/>
</dbReference>
<feature type="region of interest" description="Disordered" evidence="3">
    <location>
        <begin position="253"/>
        <end position="279"/>
    </location>
</feature>
<dbReference type="PANTHER" id="PTHR43790:SF8">
    <property type="entry name" value="SUGAR ABC TRANSPORTER ATP-BINDING PROTEIN"/>
    <property type="match status" value="1"/>
</dbReference>